<evidence type="ECO:0000259" key="2">
    <source>
        <dbReference type="Pfam" id="PF13098"/>
    </source>
</evidence>
<evidence type="ECO:0000313" key="4">
    <source>
        <dbReference type="Proteomes" id="UP000233398"/>
    </source>
</evidence>
<reference evidence="3 4" key="1">
    <citation type="submission" date="2017-11" db="EMBL/GenBank/DDBJ databases">
        <title>Rhodohalobacter 15182 sp. nov., isolated from a salt lake.</title>
        <authorList>
            <person name="Han S."/>
        </authorList>
    </citation>
    <scope>NUCLEOTIDE SEQUENCE [LARGE SCALE GENOMIC DNA]</scope>
    <source>
        <strain evidence="3 4">15182</strain>
    </source>
</reference>
<proteinExistence type="predicted"/>
<keyword evidence="1" id="KW-0472">Membrane</keyword>
<feature type="transmembrane region" description="Helical" evidence="1">
    <location>
        <begin position="6"/>
        <end position="23"/>
    </location>
</feature>
<dbReference type="EMBL" id="PISP01000006">
    <property type="protein sequence ID" value="PKD42636.1"/>
    <property type="molecule type" value="Genomic_DNA"/>
</dbReference>
<comment type="caution">
    <text evidence="3">The sequence shown here is derived from an EMBL/GenBank/DDBJ whole genome shotgun (WGS) entry which is preliminary data.</text>
</comment>
<name>A0A2N0VEL5_9BACT</name>
<keyword evidence="1" id="KW-1133">Transmembrane helix</keyword>
<dbReference type="RefSeq" id="WP_101074332.1">
    <property type="nucleotide sequence ID" value="NZ_PISP01000006.1"/>
</dbReference>
<dbReference type="SUPFAM" id="SSF52833">
    <property type="entry name" value="Thioredoxin-like"/>
    <property type="match status" value="1"/>
</dbReference>
<accession>A0A2N0VEL5</accession>
<evidence type="ECO:0000313" key="3">
    <source>
        <dbReference type="EMBL" id="PKD42636.1"/>
    </source>
</evidence>
<protein>
    <recommendedName>
        <fullName evidence="2">Thioredoxin-like fold domain-containing protein</fullName>
    </recommendedName>
</protein>
<evidence type="ECO:0000256" key="1">
    <source>
        <dbReference type="SAM" id="Phobius"/>
    </source>
</evidence>
<dbReference type="Gene3D" id="3.40.30.10">
    <property type="entry name" value="Glutaredoxin"/>
    <property type="match status" value="1"/>
</dbReference>
<organism evidence="3 4">
    <name type="scientific">Rhodohalobacter barkolensis</name>
    <dbReference type="NCBI Taxonomy" id="2053187"/>
    <lineage>
        <taxon>Bacteria</taxon>
        <taxon>Pseudomonadati</taxon>
        <taxon>Balneolota</taxon>
        <taxon>Balneolia</taxon>
        <taxon>Balneolales</taxon>
        <taxon>Balneolaceae</taxon>
        <taxon>Rhodohalobacter</taxon>
    </lineage>
</organism>
<dbReference type="Proteomes" id="UP000233398">
    <property type="component" value="Unassembled WGS sequence"/>
</dbReference>
<gene>
    <name evidence="3" type="ORF">CWD77_14605</name>
</gene>
<dbReference type="InterPro" id="IPR012336">
    <property type="entry name" value="Thioredoxin-like_fold"/>
</dbReference>
<dbReference type="OrthoDB" id="120730at2"/>
<feature type="domain" description="Thioredoxin-like fold" evidence="2">
    <location>
        <begin position="52"/>
        <end position="151"/>
    </location>
</feature>
<dbReference type="AlphaFoldDB" id="A0A2N0VEL5"/>
<keyword evidence="1" id="KW-0812">Transmembrane</keyword>
<sequence>MNRKVLIASLITIFIAIFAFYSFREIQPKEIDNEPDWMNLTEALTVAPESDRLILIDIYEVGCQFCRKMTREVYPSNTIRAVLDRSYYPVKLNGNSNSNRIVYQGEEMTEKEFAGKMGVTAFPFTVIMDSEGNVIDRRRGYLDIRGLAQMLRSAESEMGLQAANLN</sequence>
<dbReference type="InterPro" id="IPR036249">
    <property type="entry name" value="Thioredoxin-like_sf"/>
</dbReference>
<keyword evidence="4" id="KW-1185">Reference proteome</keyword>
<dbReference type="Pfam" id="PF13098">
    <property type="entry name" value="Thioredoxin_2"/>
    <property type="match status" value="1"/>
</dbReference>